<dbReference type="Proteomes" id="UP000515312">
    <property type="component" value="Chromosome"/>
</dbReference>
<dbReference type="AlphaFoldDB" id="A0A7G8BHH5"/>
<evidence type="ECO:0000313" key="3">
    <source>
        <dbReference type="Proteomes" id="UP000515312"/>
    </source>
</evidence>
<dbReference type="InterPro" id="IPR027417">
    <property type="entry name" value="P-loop_NTPase"/>
</dbReference>
<gene>
    <name evidence="2" type="ORF">H7849_23775</name>
</gene>
<dbReference type="Gene3D" id="3.40.1360.10">
    <property type="match status" value="1"/>
</dbReference>
<accession>A0A7G8BHH5</accession>
<feature type="domain" description="Virulence-associated protein E-like" evidence="1">
    <location>
        <begin position="563"/>
        <end position="731"/>
    </location>
</feature>
<dbReference type="SUPFAM" id="SSF52540">
    <property type="entry name" value="P-loop containing nucleoside triphosphate hydrolases"/>
    <property type="match status" value="1"/>
</dbReference>
<evidence type="ECO:0000313" key="2">
    <source>
        <dbReference type="EMBL" id="QNI31995.1"/>
    </source>
</evidence>
<reference evidence="2 3" key="1">
    <citation type="submission" date="2020-08" db="EMBL/GenBank/DDBJ databases">
        <title>Edaphobacter telluris sp. nov. and Acidobacterium dinghuensis sp. nov., two acidobacteria isolated from forest soil.</title>
        <authorList>
            <person name="Fu J."/>
            <person name="Qiu L."/>
        </authorList>
    </citation>
    <scope>NUCLEOTIDE SEQUENCE [LARGE SCALE GENOMIC DNA]</scope>
    <source>
        <strain evidence="2">4Y35</strain>
    </source>
</reference>
<sequence length="883" mass="98614">MTGPATGFTIYDVLAQAGVEHTRGKMICSLCQARKVTASESKGIAKCWGCGAFWSVQGGDISSPDHDWAIYLIGGIASRCQVHLPNCIEALDWLDHRRLPTNDPKWMADQDLGAIPHSLYVNDLVIIARKLLDETTAMRQEQAKQIEAAAQGKGIKASRIAKFKMEEINSKIESDKKEFEDFVRGILPRLEDTAWRNALVYIYRDADGQPCSLNVRQYTTEPGERKVMRIQPRVGKRGVFGAQDAKYLVEEGWSKEMPALTIVEGEHNLLALRAAVERWGPDYFIPAIAVGGKNGADVDCIKVLAGADEPLVVYDNDKVNPATGRPGGYELVEAVAAKMYCHAATTPTKDLDDYITANKNLTPERLYDNVFSRAKAVPLKIETMRGVVAEYLTADDIEANAREIAVTDLIVQDLKRRAKLFNVDGYALLLFQTDDLTTDQVPVRKGNPTFHALMRQYGISKPDWIDACGKAINIEAAKRDTPRRTLYAISAWVNGKLYINCYEGSMVRISVVNGKVVVERVPSGADGVLMQRYAYSLDDTEAQTRPWLDPKMDLGKIALGSLRHRADSRLGTTVLDKVNYTERPKHYKQLLKCWILSTFFSTTQKSRPVPMMEGNGGGGKTSLGVALGNILIGEHFAATNAPCTARELAELMTGVPFVVFDEWDAIPKEVEKAFKHLTTGGKHKRRELYTTATVIELNCDATIMLTTNANPTREVATSRRFLVIPVAPRQKEAGERVFQSVGDHLLPNLMSLREAVWSELLSDLSTCVLALHNTDPSIKTSFSMADFGVFVERIANYEGWGDQAIEMLLTTEKKQEQQTAETQVLAELLLELFLKKPELQGRYFTAHEWSDHFQTVISEHDHDRKRKVNPNYVRYTFKVFADL</sequence>
<evidence type="ECO:0000259" key="1">
    <source>
        <dbReference type="Pfam" id="PF05272"/>
    </source>
</evidence>
<protein>
    <recommendedName>
        <fullName evidence="1">Virulence-associated protein E-like domain-containing protein</fullName>
    </recommendedName>
</protein>
<dbReference type="EMBL" id="CP060394">
    <property type="protein sequence ID" value="QNI31995.1"/>
    <property type="molecule type" value="Genomic_DNA"/>
</dbReference>
<organism evidence="2 3">
    <name type="scientific">Alloacidobacterium dinghuense</name>
    <dbReference type="NCBI Taxonomy" id="2763107"/>
    <lineage>
        <taxon>Bacteria</taxon>
        <taxon>Pseudomonadati</taxon>
        <taxon>Acidobacteriota</taxon>
        <taxon>Terriglobia</taxon>
        <taxon>Terriglobales</taxon>
        <taxon>Acidobacteriaceae</taxon>
        <taxon>Alloacidobacterium</taxon>
    </lineage>
</organism>
<dbReference type="KEGG" id="adin:H7849_23775"/>
<proteinExistence type="predicted"/>
<name>A0A7G8BHH5_9BACT</name>
<dbReference type="Pfam" id="PF05272">
    <property type="entry name" value="VapE-like_dom"/>
    <property type="match status" value="1"/>
</dbReference>
<keyword evidence="3" id="KW-1185">Reference proteome</keyword>
<dbReference type="RefSeq" id="WP_186742952.1">
    <property type="nucleotide sequence ID" value="NZ_CP060394.1"/>
</dbReference>
<dbReference type="InterPro" id="IPR007936">
    <property type="entry name" value="VapE-like_dom"/>
</dbReference>